<dbReference type="Pfam" id="PF22725">
    <property type="entry name" value="GFO_IDH_MocA_C3"/>
    <property type="match status" value="1"/>
</dbReference>
<name>A0AAJ1V3X6_9LACT</name>
<dbReference type="InterPro" id="IPR000683">
    <property type="entry name" value="Gfo/Idh/MocA-like_OxRdtase_N"/>
</dbReference>
<evidence type="ECO:0000313" key="3">
    <source>
        <dbReference type="EMBL" id="MDK7187831.1"/>
    </source>
</evidence>
<sequence>MLNYATVGSSWITEQMIQAATYTQQYHLKAVYSRHLDKAKQLAQKTGADYYTDNFNNLLFDPEIDLVYIASPNSLHAQQALEIVEHKKHVIVEKPLFETSAQWHQVFEAADRNHVFVFEAALHYHSRNYGRIRPLLKQKIKELDQPLMGANFNIGQYSSRYDTYREAVANDWPVPNAFSSEYAGGSLMDLGTYPLYIALDLYGMPQSVSYRAQKDDQGVDLSGHALLTYPQFQVGIFLSKTVHSNLPSEIYLGQETVIIEDISRLTKVKLVNRSEEKVQLVDYIPANPMFDELLSFAEMIQAQPSIHNQVRYENWRQLSLQVIQVMEALRQSAK</sequence>
<reference evidence="3" key="1">
    <citation type="submission" date="2023-05" db="EMBL/GenBank/DDBJ databases">
        <title>Cataloging the Phylogenetic Diversity of Human Bladder Bacteria.</title>
        <authorList>
            <person name="Du J."/>
        </authorList>
    </citation>
    <scope>NUCLEOTIDE SEQUENCE</scope>
    <source>
        <strain evidence="3">UMB1231</strain>
    </source>
</reference>
<proteinExistence type="predicted"/>
<dbReference type="SUPFAM" id="SSF51735">
    <property type="entry name" value="NAD(P)-binding Rossmann-fold domains"/>
    <property type="match status" value="1"/>
</dbReference>
<dbReference type="GO" id="GO:0000166">
    <property type="term" value="F:nucleotide binding"/>
    <property type="evidence" value="ECO:0007669"/>
    <property type="project" value="InterPro"/>
</dbReference>
<feature type="domain" description="GFO/IDH/MocA-like oxidoreductase" evidence="2">
    <location>
        <begin position="160"/>
        <end position="238"/>
    </location>
</feature>
<comment type="caution">
    <text evidence="3">The sequence shown here is derived from an EMBL/GenBank/DDBJ whole genome shotgun (WGS) entry which is preliminary data.</text>
</comment>
<dbReference type="EMBL" id="JASOOE010000015">
    <property type="protein sequence ID" value="MDK7187831.1"/>
    <property type="molecule type" value="Genomic_DNA"/>
</dbReference>
<dbReference type="PANTHER" id="PTHR43054:SF1">
    <property type="entry name" value="SCYLLO-INOSITOL 2-DEHYDROGENASE (NADP(+)) IOLU"/>
    <property type="match status" value="1"/>
</dbReference>
<gene>
    <name evidence="3" type="ORF">QP433_07545</name>
</gene>
<evidence type="ECO:0000313" key="4">
    <source>
        <dbReference type="Proteomes" id="UP001229251"/>
    </source>
</evidence>
<dbReference type="Proteomes" id="UP001229251">
    <property type="component" value="Unassembled WGS sequence"/>
</dbReference>
<dbReference type="Gene3D" id="3.40.50.720">
    <property type="entry name" value="NAD(P)-binding Rossmann-like Domain"/>
    <property type="match status" value="1"/>
</dbReference>
<accession>A0AAJ1V3X6</accession>
<dbReference type="PANTHER" id="PTHR43054">
    <property type="match status" value="1"/>
</dbReference>
<dbReference type="Gene3D" id="3.30.360.10">
    <property type="entry name" value="Dihydrodipicolinate Reductase, domain 2"/>
    <property type="match status" value="1"/>
</dbReference>
<evidence type="ECO:0000259" key="1">
    <source>
        <dbReference type="Pfam" id="PF01408"/>
    </source>
</evidence>
<feature type="domain" description="Gfo/Idh/MocA-like oxidoreductase N-terminal" evidence="1">
    <location>
        <begin position="2"/>
        <end position="118"/>
    </location>
</feature>
<dbReference type="RefSeq" id="WP_285066268.1">
    <property type="nucleotide sequence ID" value="NZ_JASOOE010000015.1"/>
</dbReference>
<dbReference type="SUPFAM" id="SSF55347">
    <property type="entry name" value="Glyceraldehyde-3-phosphate dehydrogenase-like, C-terminal domain"/>
    <property type="match status" value="1"/>
</dbReference>
<protein>
    <submittedName>
        <fullName evidence="3">Gfo/Idh/MocA family oxidoreductase</fullName>
    </submittedName>
</protein>
<dbReference type="AlphaFoldDB" id="A0AAJ1V3X6"/>
<dbReference type="InterPro" id="IPR055170">
    <property type="entry name" value="GFO_IDH_MocA-like_dom"/>
</dbReference>
<dbReference type="InterPro" id="IPR036291">
    <property type="entry name" value="NAD(P)-bd_dom_sf"/>
</dbReference>
<evidence type="ECO:0000259" key="2">
    <source>
        <dbReference type="Pfam" id="PF22725"/>
    </source>
</evidence>
<organism evidence="3 4">
    <name type="scientific">Facklamia hominis</name>
    <dbReference type="NCBI Taxonomy" id="178214"/>
    <lineage>
        <taxon>Bacteria</taxon>
        <taxon>Bacillati</taxon>
        <taxon>Bacillota</taxon>
        <taxon>Bacilli</taxon>
        <taxon>Lactobacillales</taxon>
        <taxon>Aerococcaceae</taxon>
        <taxon>Facklamia</taxon>
    </lineage>
</organism>
<dbReference type="Pfam" id="PF01408">
    <property type="entry name" value="GFO_IDH_MocA"/>
    <property type="match status" value="1"/>
</dbReference>